<evidence type="ECO:0000313" key="2">
    <source>
        <dbReference type="Proteomes" id="UP000185604"/>
    </source>
</evidence>
<proteinExistence type="predicted"/>
<reference evidence="1 2" key="1">
    <citation type="journal article" date="2016" name="Front. Microbiol.">
        <title>High-Level Heat Resistance of Spores of Bacillus amyloliquefaciens and Bacillus licheniformis Results from the Presence of a spoVA Operon in a Tn1546 Transposon.</title>
        <authorList>
            <person name="Berendsen E.M."/>
            <person name="Koning R.A."/>
            <person name="Boekhorst J."/>
            <person name="de Jong A."/>
            <person name="Kuipers O.P."/>
            <person name="Wells-Bennik M.H."/>
        </authorList>
    </citation>
    <scope>NUCLEOTIDE SEQUENCE [LARGE SCALE GENOMIC DNA]</scope>
    <source>
        <strain evidence="1 2">B4121</strain>
    </source>
</reference>
<dbReference type="EMBL" id="LKPO01000021">
    <property type="protein sequence ID" value="OLF89948.1"/>
    <property type="molecule type" value="Genomic_DNA"/>
</dbReference>
<comment type="caution">
    <text evidence="1">The sequence shown here is derived from an EMBL/GenBank/DDBJ whole genome shotgun (WGS) entry which is preliminary data.</text>
</comment>
<accession>A0A6N2FIT6</accession>
<name>A0A6N2FIT6_9BACI</name>
<organism evidence="1 2">
    <name type="scientific">Bacillus paralicheniformis</name>
    <dbReference type="NCBI Taxonomy" id="1648923"/>
    <lineage>
        <taxon>Bacteria</taxon>
        <taxon>Bacillati</taxon>
        <taxon>Bacillota</taxon>
        <taxon>Bacilli</taxon>
        <taxon>Bacillales</taxon>
        <taxon>Bacillaceae</taxon>
        <taxon>Bacillus</taxon>
    </lineage>
</organism>
<dbReference type="AlphaFoldDB" id="A0A6N2FIT6"/>
<gene>
    <name evidence="1" type="ORF">B4121_3223</name>
</gene>
<dbReference type="Proteomes" id="UP000185604">
    <property type="component" value="Unassembled WGS sequence"/>
</dbReference>
<protein>
    <submittedName>
        <fullName evidence="1">Uncharacterized protein</fullName>
    </submittedName>
</protein>
<evidence type="ECO:0000313" key="1">
    <source>
        <dbReference type="EMBL" id="OLF89948.1"/>
    </source>
</evidence>
<sequence>MDWLEFVSATVQSLAWPATLMMCVLLLKEPLSERMKELIKLKYKDFELEFDKRLQKLVSVREKRLSGLTSVRSAPAGENMIESAWSDVHNVLRETASTFDQNAIRLEGDELIQMLHDRGMIQDDAASVLSELSALRRDASDRASITGALAYKTLCLEEAKRLQLLAEQQTAIK</sequence>
<dbReference type="RefSeq" id="WP_020451772.1">
    <property type="nucleotide sequence ID" value="NZ_AP023088.1"/>
</dbReference>